<keyword evidence="14" id="KW-1185">Reference proteome</keyword>
<comment type="subunit">
    <text evidence="10">Interacts with TamB to form the translocation and assembly module (TAM).</text>
</comment>
<dbReference type="KEGG" id="fes:HER31_03800"/>
<feature type="domain" description="Bacterial surface antigen (D15)" evidence="11">
    <location>
        <begin position="346"/>
        <end position="660"/>
    </location>
</feature>
<keyword evidence="4" id="KW-1134">Transmembrane beta strand</keyword>
<dbReference type="Pfam" id="PF17243">
    <property type="entry name" value="POTRA_TamA_1"/>
    <property type="match status" value="1"/>
</dbReference>
<evidence type="ECO:0000256" key="4">
    <source>
        <dbReference type="ARBA" id="ARBA00022452"/>
    </source>
</evidence>
<sequence>MLHYRGILGLIFLILFSADIRADEAQQIADERNILQKTADASKETLKSIGTGTKSASKAVIEGVIINPATTVVEKTEKVIETAGEGGRKLGERVANAINDDNEFLVIEVNGVKGALAENIDAHLKNLPESSAERATFLFSYQEDIQQAMQALGYYRGQIDASLNRDVSPWQLSLQITPGEPMRYRKVSIQIRGAAKSDPAFKLRLKRAKIAKGDVVHHGKYETLKSDLVSLGLIRGYFDGSMVTQRIAIDRDKYQAELVLVYDSNQRYTFGEVNFAPFDLEDDLLFSMVQFKPNEPYHNDQVSDFTGTLLSSGYFKEVKVFPQPQRSKGGQIPIDVELSPSPSHSFELGAGYSTDTEGRVSITWRTPQVNRYGHSQETRLEISKVNPELSFEYRIPLDHPLNDILQLGSSFGKEEFGDLESQQTQLSISRKTVLGGGWTRRYFIRYLNESWDQAGISTTSDYLLPGISFNKTTRRGPTLDPSSGFRQLYTIEHGSPIDSDAEATTRLRGQWRFVASPFDRQRFTSRLDLGYNNVSDESVQQLAPSLRFFAGGDQTVRGYSYQSLAPTITTEDGTKKVVGGRYLATASVEYQYYLSDKWRAATFLDGGSAFNESHQKDIDWAGSVGLGIHWISPIGPLRLDLGYGFTEDDPPYRLHITIGAEL</sequence>
<evidence type="ECO:0000256" key="8">
    <source>
        <dbReference type="ARBA" id="ARBA00023237"/>
    </source>
</evidence>
<dbReference type="Gene3D" id="3.10.20.310">
    <property type="entry name" value="membrane protein fhac"/>
    <property type="match status" value="3"/>
</dbReference>
<comment type="subcellular location">
    <subcellularLocation>
        <location evidence="1">Cell outer membrane</location>
    </subcellularLocation>
</comment>
<keyword evidence="8" id="KW-0998">Cell outer membrane</keyword>
<dbReference type="Pfam" id="PF01103">
    <property type="entry name" value="Omp85"/>
    <property type="match status" value="1"/>
</dbReference>
<dbReference type="GO" id="GO:0009306">
    <property type="term" value="P:protein secretion"/>
    <property type="evidence" value="ECO:0007669"/>
    <property type="project" value="TreeGrafter"/>
</dbReference>
<dbReference type="Proteomes" id="UP000501602">
    <property type="component" value="Chromosome"/>
</dbReference>
<keyword evidence="6" id="KW-0732">Signal</keyword>
<dbReference type="EMBL" id="CP051180">
    <property type="protein sequence ID" value="QIZ76087.1"/>
    <property type="molecule type" value="Genomic_DNA"/>
</dbReference>
<name>A0A6H1UAJ8_9GAMM</name>
<evidence type="ECO:0000256" key="5">
    <source>
        <dbReference type="ARBA" id="ARBA00022692"/>
    </source>
</evidence>
<evidence type="ECO:0000256" key="9">
    <source>
        <dbReference type="ARBA" id="ARBA00033063"/>
    </source>
</evidence>
<evidence type="ECO:0000256" key="2">
    <source>
        <dbReference type="ARBA" id="ARBA00010248"/>
    </source>
</evidence>
<keyword evidence="5" id="KW-0812">Transmembrane</keyword>
<dbReference type="InterPro" id="IPR035243">
    <property type="entry name" value="TamA_POTRA_Dom_1"/>
</dbReference>
<dbReference type="PANTHER" id="PTHR12815:SF47">
    <property type="entry name" value="TRANSLOCATION AND ASSEMBLY MODULE SUBUNIT TAMA"/>
    <property type="match status" value="1"/>
</dbReference>
<evidence type="ECO:0000256" key="10">
    <source>
        <dbReference type="ARBA" id="ARBA00093548"/>
    </source>
</evidence>
<evidence type="ECO:0000313" key="14">
    <source>
        <dbReference type="Proteomes" id="UP000501602"/>
    </source>
</evidence>
<proteinExistence type="inferred from homology"/>
<evidence type="ECO:0000256" key="1">
    <source>
        <dbReference type="ARBA" id="ARBA00004442"/>
    </source>
</evidence>
<comment type="similarity">
    <text evidence="2">Belongs to the TamA family.</text>
</comment>
<evidence type="ECO:0000259" key="11">
    <source>
        <dbReference type="Pfam" id="PF01103"/>
    </source>
</evidence>
<evidence type="ECO:0000259" key="12">
    <source>
        <dbReference type="Pfam" id="PF17243"/>
    </source>
</evidence>
<dbReference type="RefSeq" id="WP_168659347.1">
    <property type="nucleotide sequence ID" value="NZ_CP051180.1"/>
</dbReference>
<organism evidence="13 14">
    <name type="scientific">Ferrimonas lipolytica</name>
    <dbReference type="NCBI Taxonomy" id="2724191"/>
    <lineage>
        <taxon>Bacteria</taxon>
        <taxon>Pseudomonadati</taxon>
        <taxon>Pseudomonadota</taxon>
        <taxon>Gammaproteobacteria</taxon>
        <taxon>Alteromonadales</taxon>
        <taxon>Ferrimonadaceae</taxon>
        <taxon>Ferrimonas</taxon>
    </lineage>
</organism>
<evidence type="ECO:0000256" key="7">
    <source>
        <dbReference type="ARBA" id="ARBA00023136"/>
    </source>
</evidence>
<evidence type="ECO:0000313" key="13">
    <source>
        <dbReference type="EMBL" id="QIZ76087.1"/>
    </source>
</evidence>
<dbReference type="GO" id="GO:0009279">
    <property type="term" value="C:cell outer membrane"/>
    <property type="evidence" value="ECO:0007669"/>
    <property type="project" value="UniProtKB-SubCell"/>
</dbReference>
<dbReference type="PANTHER" id="PTHR12815">
    <property type="entry name" value="SORTING AND ASSEMBLY MACHINERY SAMM50 PROTEIN FAMILY MEMBER"/>
    <property type="match status" value="1"/>
</dbReference>
<dbReference type="InterPro" id="IPR039910">
    <property type="entry name" value="D15-like"/>
</dbReference>
<evidence type="ECO:0000256" key="6">
    <source>
        <dbReference type="ARBA" id="ARBA00022729"/>
    </source>
</evidence>
<feature type="domain" description="TamA POTRA" evidence="12">
    <location>
        <begin position="107"/>
        <end position="178"/>
    </location>
</feature>
<dbReference type="InterPro" id="IPR000184">
    <property type="entry name" value="Bac_surfAg_D15"/>
</dbReference>
<protein>
    <recommendedName>
        <fullName evidence="3">Translocation and assembly module subunit TamA</fullName>
    </recommendedName>
    <alternativeName>
        <fullName evidence="9">Autotransporter assembly factor TamA</fullName>
    </alternativeName>
</protein>
<keyword evidence="7" id="KW-0472">Membrane</keyword>
<accession>A0A6H1UAJ8</accession>
<evidence type="ECO:0000256" key="3">
    <source>
        <dbReference type="ARBA" id="ARBA00015419"/>
    </source>
</evidence>
<gene>
    <name evidence="13" type="ORF">HER31_03800</name>
</gene>
<dbReference type="AlphaFoldDB" id="A0A6H1UAJ8"/>
<dbReference type="GO" id="GO:0097347">
    <property type="term" value="C:TAM protein secretion complex"/>
    <property type="evidence" value="ECO:0007669"/>
    <property type="project" value="TreeGrafter"/>
</dbReference>
<reference evidence="13 14" key="1">
    <citation type="submission" date="2020-04" db="EMBL/GenBank/DDBJ databases">
        <title>Ferrimonas sp. S7 isolated from sea water.</title>
        <authorList>
            <person name="Bae S.S."/>
            <person name="Baek K."/>
        </authorList>
    </citation>
    <scope>NUCLEOTIDE SEQUENCE [LARGE SCALE GENOMIC DNA]</scope>
    <source>
        <strain evidence="13 14">S7</strain>
    </source>
</reference>
<dbReference type="Gene3D" id="2.40.160.50">
    <property type="entry name" value="membrane protein fhac: a member of the omp85/tpsb transporter family"/>
    <property type="match status" value="1"/>
</dbReference>